<dbReference type="InterPro" id="IPR036873">
    <property type="entry name" value="Rhodanese-like_dom_sf"/>
</dbReference>
<organism evidence="3">
    <name type="scientific">hydrothermal vent metagenome</name>
    <dbReference type="NCBI Taxonomy" id="652676"/>
    <lineage>
        <taxon>unclassified sequences</taxon>
        <taxon>metagenomes</taxon>
        <taxon>ecological metagenomes</taxon>
    </lineage>
</organism>
<keyword evidence="1" id="KW-0472">Membrane</keyword>
<dbReference type="PANTHER" id="PTHR43031:SF1">
    <property type="entry name" value="PYRIDINE NUCLEOTIDE-DISULPHIDE OXIDOREDUCTASE"/>
    <property type="match status" value="1"/>
</dbReference>
<dbReference type="InterPro" id="IPR001763">
    <property type="entry name" value="Rhodanese-like_dom"/>
</dbReference>
<name>A0A1W1BPI9_9ZZZZ</name>
<feature type="domain" description="Rhodanese" evidence="2">
    <location>
        <begin position="45"/>
        <end position="134"/>
    </location>
</feature>
<dbReference type="PROSITE" id="PS50206">
    <property type="entry name" value="RHODANESE_3"/>
    <property type="match status" value="1"/>
</dbReference>
<dbReference type="Gene3D" id="3.40.250.10">
    <property type="entry name" value="Rhodanese-like domain"/>
    <property type="match status" value="1"/>
</dbReference>
<accession>A0A1W1BPI9</accession>
<sequence>MKFNINILYWIAMVGLIFYYAYTKGWVLADFKSISAKEAYHLLENDDNATLLDVRTQREFQGGHIPNAKLIPLDLLNDNLSKLKKERGKKIIVYCLTGSRSVRASRILKADGFTPINMSGGYVSWVKEKLPIER</sequence>
<evidence type="ECO:0000259" key="2">
    <source>
        <dbReference type="PROSITE" id="PS50206"/>
    </source>
</evidence>
<dbReference type="InterPro" id="IPR050229">
    <property type="entry name" value="GlpE_sulfurtransferase"/>
</dbReference>
<dbReference type="SMART" id="SM00450">
    <property type="entry name" value="RHOD"/>
    <property type="match status" value="1"/>
</dbReference>
<dbReference type="SUPFAM" id="SSF52821">
    <property type="entry name" value="Rhodanese/Cell cycle control phosphatase"/>
    <property type="match status" value="1"/>
</dbReference>
<feature type="transmembrane region" description="Helical" evidence="1">
    <location>
        <begin position="6"/>
        <end position="22"/>
    </location>
</feature>
<protein>
    <submittedName>
        <fullName evidence="3">Rhodanese-like domain protein</fullName>
    </submittedName>
</protein>
<keyword evidence="1" id="KW-1133">Transmembrane helix</keyword>
<gene>
    <name evidence="3" type="ORF">MNB_SV-6-1927</name>
</gene>
<dbReference type="EMBL" id="FPHC01000037">
    <property type="protein sequence ID" value="SFV55392.1"/>
    <property type="molecule type" value="Genomic_DNA"/>
</dbReference>
<evidence type="ECO:0000313" key="3">
    <source>
        <dbReference type="EMBL" id="SFV55392.1"/>
    </source>
</evidence>
<keyword evidence="1" id="KW-0812">Transmembrane</keyword>
<dbReference type="PANTHER" id="PTHR43031">
    <property type="entry name" value="FAD-DEPENDENT OXIDOREDUCTASE"/>
    <property type="match status" value="1"/>
</dbReference>
<proteinExistence type="predicted"/>
<dbReference type="AlphaFoldDB" id="A0A1W1BPI9"/>
<evidence type="ECO:0000256" key="1">
    <source>
        <dbReference type="SAM" id="Phobius"/>
    </source>
</evidence>
<dbReference type="Pfam" id="PF00581">
    <property type="entry name" value="Rhodanese"/>
    <property type="match status" value="1"/>
</dbReference>
<dbReference type="CDD" id="cd00158">
    <property type="entry name" value="RHOD"/>
    <property type="match status" value="1"/>
</dbReference>
<reference evidence="3" key="1">
    <citation type="submission" date="2016-10" db="EMBL/GenBank/DDBJ databases">
        <authorList>
            <person name="de Groot N.N."/>
        </authorList>
    </citation>
    <scope>NUCLEOTIDE SEQUENCE</scope>
</reference>